<evidence type="ECO:0000313" key="9">
    <source>
        <dbReference type="EMBL" id="GGX06559.1"/>
    </source>
</evidence>
<dbReference type="GO" id="GO:0000160">
    <property type="term" value="P:phosphorelay signal transduction system"/>
    <property type="evidence" value="ECO:0007669"/>
    <property type="project" value="InterPro"/>
</dbReference>
<keyword evidence="1" id="KW-0547">Nucleotide-binding</keyword>
<feature type="modified residue" description="4-aspartylphosphate" evidence="6">
    <location>
        <position position="56"/>
    </location>
</feature>
<feature type="domain" description="Sigma-54 factor interaction" evidence="7">
    <location>
        <begin position="153"/>
        <end position="382"/>
    </location>
</feature>
<dbReference type="Gene3D" id="3.40.50.2300">
    <property type="match status" value="1"/>
</dbReference>
<dbReference type="PROSITE" id="PS00675">
    <property type="entry name" value="SIGMA54_INTERACT_1"/>
    <property type="match status" value="1"/>
</dbReference>
<evidence type="ECO:0000256" key="3">
    <source>
        <dbReference type="ARBA" id="ARBA00023015"/>
    </source>
</evidence>
<evidence type="ECO:0000256" key="4">
    <source>
        <dbReference type="ARBA" id="ARBA00023125"/>
    </source>
</evidence>
<protein>
    <submittedName>
        <fullName evidence="9">Sigma-54-dependent Fis family transcriptional regulator</fullName>
    </submittedName>
</protein>
<feature type="domain" description="Response regulatory" evidence="8">
    <location>
        <begin position="7"/>
        <end position="121"/>
    </location>
</feature>
<dbReference type="Proteomes" id="UP000601108">
    <property type="component" value="Unassembled WGS sequence"/>
</dbReference>
<dbReference type="InterPro" id="IPR011006">
    <property type="entry name" value="CheY-like_superfamily"/>
</dbReference>
<dbReference type="InterPro" id="IPR002078">
    <property type="entry name" value="Sigma_54_int"/>
</dbReference>
<dbReference type="PROSITE" id="PS00676">
    <property type="entry name" value="SIGMA54_INTERACT_2"/>
    <property type="match status" value="1"/>
</dbReference>
<evidence type="ECO:0000256" key="6">
    <source>
        <dbReference type="PROSITE-ProRule" id="PRU00169"/>
    </source>
</evidence>
<reference evidence="9 10" key="1">
    <citation type="journal article" date="2014" name="Int. J. Syst. Evol. Microbiol.">
        <title>Complete genome sequence of Corynebacterium casei LMG S-19264T (=DSM 44701T), isolated from a smear-ripened cheese.</title>
        <authorList>
            <consortium name="US DOE Joint Genome Institute (JGI-PGF)"/>
            <person name="Walter F."/>
            <person name="Albersmeier A."/>
            <person name="Kalinowski J."/>
            <person name="Ruckert C."/>
        </authorList>
    </citation>
    <scope>NUCLEOTIDE SEQUENCE [LARGE SCALE GENOMIC DNA]</scope>
    <source>
        <strain evidence="9 10">KCTC 12285</strain>
    </source>
</reference>
<sequence length="450" mass="51231">MKLKKENILIVDDDINILELLQRHLQSWNYHTYKAISVKEAVTILRDTHIDLLITDLKMPEIGGFELIKFVSEHYPKLPKLVVTGYPSVQESLTAIKSGVVEYLTKPFTKDELRAAIDKSFTEKTKGESSEIHAERNGGMKDEIKKDNVYGEIIGKSEKINNIIQTIERVKDNKATIFVRGESGTGKELVARAIHYQGKFSRAPFIAVNCGGIPENLLESELFGYTKGAFTGADKERDGFFQAANGGTIFLDEIGNASTSVQSRLLRVLQEKEVVKVGAQKAEKIDVRIIAATNSDLKEMIKKGTFREDLFYRLTVVEIIVAPLRDRKEDISLLVDKFLFKYGIEYKDRFVKISPETLSVLLRYDWPGNIRELENVIQRAVIMCDKVIKIEHLPDSLKFNIEFPKDKLLPLKEIEKRYIQKVLNATDNNKTKAAEILGIDRKTIRQKLLE</sequence>
<dbReference type="InterPro" id="IPR027417">
    <property type="entry name" value="P-loop_NTPase"/>
</dbReference>
<dbReference type="Pfam" id="PF00072">
    <property type="entry name" value="Response_reg"/>
    <property type="match status" value="1"/>
</dbReference>
<evidence type="ECO:0000259" key="7">
    <source>
        <dbReference type="PROSITE" id="PS50045"/>
    </source>
</evidence>
<dbReference type="Pfam" id="PF02954">
    <property type="entry name" value="HTH_8"/>
    <property type="match status" value="1"/>
</dbReference>
<dbReference type="PANTHER" id="PTHR32071:SF119">
    <property type="entry name" value="SIGMA L-DEPENDENT TRANSCRIPTIONAL REGULATOR YPLP-RELATED"/>
    <property type="match status" value="1"/>
</dbReference>
<keyword evidence="3" id="KW-0805">Transcription regulation</keyword>
<dbReference type="PROSITE" id="PS50045">
    <property type="entry name" value="SIGMA54_INTERACT_4"/>
    <property type="match status" value="1"/>
</dbReference>
<organism evidence="9 10">
    <name type="scientific">Aquimarina muelleri</name>
    <dbReference type="NCBI Taxonomy" id="279356"/>
    <lineage>
        <taxon>Bacteria</taxon>
        <taxon>Pseudomonadati</taxon>
        <taxon>Bacteroidota</taxon>
        <taxon>Flavobacteriia</taxon>
        <taxon>Flavobacteriales</taxon>
        <taxon>Flavobacteriaceae</taxon>
        <taxon>Aquimarina</taxon>
    </lineage>
</organism>
<dbReference type="Gene3D" id="1.10.8.60">
    <property type="match status" value="1"/>
</dbReference>
<dbReference type="PROSITE" id="PS50110">
    <property type="entry name" value="RESPONSE_REGULATORY"/>
    <property type="match status" value="1"/>
</dbReference>
<proteinExistence type="predicted"/>
<dbReference type="InterPro" id="IPR025944">
    <property type="entry name" value="Sigma_54_int_dom_CS"/>
</dbReference>
<comment type="caution">
    <text evidence="9">The sequence shown here is derived from an EMBL/GenBank/DDBJ whole genome shotgun (WGS) entry which is preliminary data.</text>
</comment>
<dbReference type="SMART" id="SM00448">
    <property type="entry name" value="REC"/>
    <property type="match status" value="1"/>
</dbReference>
<dbReference type="PANTHER" id="PTHR32071">
    <property type="entry name" value="TRANSCRIPTIONAL REGULATORY PROTEIN"/>
    <property type="match status" value="1"/>
</dbReference>
<dbReference type="AlphaFoldDB" id="A0A918JRQ9"/>
<evidence type="ECO:0000259" key="8">
    <source>
        <dbReference type="PROSITE" id="PS50110"/>
    </source>
</evidence>
<dbReference type="InterPro" id="IPR025943">
    <property type="entry name" value="Sigma_54_int_dom_ATP-bd_2"/>
</dbReference>
<dbReference type="InterPro" id="IPR002197">
    <property type="entry name" value="HTH_Fis"/>
</dbReference>
<gene>
    <name evidence="9" type="ORF">GCM10007384_05340</name>
</gene>
<dbReference type="GO" id="GO:0043565">
    <property type="term" value="F:sequence-specific DNA binding"/>
    <property type="evidence" value="ECO:0007669"/>
    <property type="project" value="InterPro"/>
</dbReference>
<evidence type="ECO:0000256" key="1">
    <source>
        <dbReference type="ARBA" id="ARBA00022741"/>
    </source>
</evidence>
<evidence type="ECO:0000256" key="5">
    <source>
        <dbReference type="ARBA" id="ARBA00023163"/>
    </source>
</evidence>
<dbReference type="InterPro" id="IPR025662">
    <property type="entry name" value="Sigma_54_int_dom_ATP-bd_1"/>
</dbReference>
<dbReference type="CDD" id="cd00009">
    <property type="entry name" value="AAA"/>
    <property type="match status" value="1"/>
</dbReference>
<dbReference type="SMART" id="SM00382">
    <property type="entry name" value="AAA"/>
    <property type="match status" value="1"/>
</dbReference>
<dbReference type="InterPro" id="IPR009057">
    <property type="entry name" value="Homeodomain-like_sf"/>
</dbReference>
<evidence type="ECO:0000256" key="2">
    <source>
        <dbReference type="ARBA" id="ARBA00022840"/>
    </source>
</evidence>
<name>A0A918JRQ9_9FLAO</name>
<evidence type="ECO:0000313" key="10">
    <source>
        <dbReference type="Proteomes" id="UP000601108"/>
    </source>
</evidence>
<keyword evidence="5" id="KW-0804">Transcription</keyword>
<dbReference type="GO" id="GO:0006355">
    <property type="term" value="P:regulation of DNA-templated transcription"/>
    <property type="evidence" value="ECO:0007669"/>
    <property type="project" value="InterPro"/>
</dbReference>
<dbReference type="InterPro" id="IPR001789">
    <property type="entry name" value="Sig_transdc_resp-reg_receiver"/>
</dbReference>
<dbReference type="FunFam" id="3.40.50.300:FF:000006">
    <property type="entry name" value="DNA-binding transcriptional regulator NtrC"/>
    <property type="match status" value="1"/>
</dbReference>
<dbReference type="PROSITE" id="PS00688">
    <property type="entry name" value="SIGMA54_INTERACT_3"/>
    <property type="match status" value="1"/>
</dbReference>
<dbReference type="Pfam" id="PF00158">
    <property type="entry name" value="Sigma54_activat"/>
    <property type="match status" value="1"/>
</dbReference>
<dbReference type="EMBL" id="BMWS01000002">
    <property type="protein sequence ID" value="GGX06559.1"/>
    <property type="molecule type" value="Genomic_DNA"/>
</dbReference>
<dbReference type="Gene3D" id="3.40.50.300">
    <property type="entry name" value="P-loop containing nucleotide triphosphate hydrolases"/>
    <property type="match status" value="1"/>
</dbReference>
<dbReference type="InterPro" id="IPR058031">
    <property type="entry name" value="AAA_lid_NorR"/>
</dbReference>
<dbReference type="GO" id="GO:0005524">
    <property type="term" value="F:ATP binding"/>
    <property type="evidence" value="ECO:0007669"/>
    <property type="project" value="UniProtKB-KW"/>
</dbReference>
<keyword evidence="10" id="KW-1185">Reference proteome</keyword>
<dbReference type="SUPFAM" id="SSF52172">
    <property type="entry name" value="CheY-like"/>
    <property type="match status" value="1"/>
</dbReference>
<keyword evidence="4" id="KW-0238">DNA-binding</keyword>
<dbReference type="SUPFAM" id="SSF52540">
    <property type="entry name" value="P-loop containing nucleoside triphosphate hydrolases"/>
    <property type="match status" value="1"/>
</dbReference>
<dbReference type="Gene3D" id="1.10.10.60">
    <property type="entry name" value="Homeodomain-like"/>
    <property type="match status" value="1"/>
</dbReference>
<keyword evidence="6" id="KW-0597">Phosphoprotein</keyword>
<accession>A0A918JRQ9</accession>
<dbReference type="SUPFAM" id="SSF46689">
    <property type="entry name" value="Homeodomain-like"/>
    <property type="match status" value="1"/>
</dbReference>
<dbReference type="Pfam" id="PF25601">
    <property type="entry name" value="AAA_lid_14"/>
    <property type="match status" value="1"/>
</dbReference>
<dbReference type="InterPro" id="IPR003593">
    <property type="entry name" value="AAA+_ATPase"/>
</dbReference>
<dbReference type="RefSeq" id="WP_027411013.1">
    <property type="nucleotide sequence ID" value="NZ_BMWS01000002.1"/>
</dbReference>
<keyword evidence="2" id="KW-0067">ATP-binding</keyword>
<dbReference type="PRINTS" id="PR01590">
    <property type="entry name" value="HTHFIS"/>
</dbReference>